<dbReference type="SMART" id="SM00829">
    <property type="entry name" value="PKS_ER"/>
    <property type="match status" value="1"/>
</dbReference>
<dbReference type="InterPro" id="IPR052585">
    <property type="entry name" value="Lipid_raft_assoc_Zn_ADH"/>
</dbReference>
<protein>
    <submittedName>
        <fullName evidence="2">NADP-dependent oxidoreductase</fullName>
        <ecNumber evidence="2">1.-.-.-</ecNumber>
    </submittedName>
</protein>
<keyword evidence="3" id="KW-1185">Reference proteome</keyword>
<dbReference type="EMBL" id="JBHUCM010000016">
    <property type="protein sequence ID" value="MFD1539092.1"/>
    <property type="molecule type" value="Genomic_DNA"/>
</dbReference>
<feature type="domain" description="Enoyl reductase (ER)" evidence="1">
    <location>
        <begin position="9"/>
        <end position="307"/>
    </location>
</feature>
<dbReference type="InterPro" id="IPR020843">
    <property type="entry name" value="ER"/>
</dbReference>
<dbReference type="InterPro" id="IPR036291">
    <property type="entry name" value="NAD(P)-bd_dom_sf"/>
</dbReference>
<dbReference type="PANTHER" id="PTHR43482">
    <property type="entry name" value="PROTEIN AST1-RELATED"/>
    <property type="match status" value="1"/>
</dbReference>
<dbReference type="Gene3D" id="3.40.50.720">
    <property type="entry name" value="NAD(P)-binding Rossmann-like Domain"/>
    <property type="match status" value="1"/>
</dbReference>
<dbReference type="SUPFAM" id="SSF50129">
    <property type="entry name" value="GroES-like"/>
    <property type="match status" value="1"/>
</dbReference>
<sequence>MTNMRALIGGTGSPRLVEVPVPEAGPGQVRIRMAAAGVNPFDLAVAAGTLADHGVARKLDSYGLGFDVAGTVDQVGEGVAYRIGDEVIALVARLELPVKAQAEYVVVDASAVARAPRGASAVAAATIPLNALTAWQALDRARLAPGRTLLVTGAAGAVGGYLVELGVVRGLRVVAAAGDGDEELVRGLGAEWFVPRSADLASAVRSLVPGGVDAVVDAAVLGLGALDAVRDGGTYVSLTPGVTVIPLRGTDVASVFFRADADQLAEVVRLVEAGRITLRVAGAYPLEKAADAHARLAAGGLRGRLVLVP</sequence>
<evidence type="ECO:0000313" key="2">
    <source>
        <dbReference type="EMBL" id="MFD1539092.1"/>
    </source>
</evidence>
<dbReference type="Proteomes" id="UP001597097">
    <property type="component" value="Unassembled WGS sequence"/>
</dbReference>
<comment type="caution">
    <text evidence="2">The sequence shown here is derived from an EMBL/GenBank/DDBJ whole genome shotgun (WGS) entry which is preliminary data.</text>
</comment>
<dbReference type="InterPro" id="IPR011032">
    <property type="entry name" value="GroES-like_sf"/>
</dbReference>
<dbReference type="RefSeq" id="WP_246652351.1">
    <property type="nucleotide sequence ID" value="NZ_JAHKRM010000016.1"/>
</dbReference>
<evidence type="ECO:0000259" key="1">
    <source>
        <dbReference type="SMART" id="SM00829"/>
    </source>
</evidence>
<dbReference type="GO" id="GO:0016491">
    <property type="term" value="F:oxidoreductase activity"/>
    <property type="evidence" value="ECO:0007669"/>
    <property type="project" value="UniProtKB-KW"/>
</dbReference>
<dbReference type="CDD" id="cd05289">
    <property type="entry name" value="MDR_like_2"/>
    <property type="match status" value="1"/>
</dbReference>
<dbReference type="Pfam" id="PF08240">
    <property type="entry name" value="ADH_N"/>
    <property type="match status" value="1"/>
</dbReference>
<reference evidence="3" key="1">
    <citation type="journal article" date="2019" name="Int. J. Syst. Evol. Microbiol.">
        <title>The Global Catalogue of Microorganisms (GCM) 10K type strain sequencing project: providing services to taxonomists for standard genome sequencing and annotation.</title>
        <authorList>
            <consortium name="The Broad Institute Genomics Platform"/>
            <consortium name="The Broad Institute Genome Sequencing Center for Infectious Disease"/>
            <person name="Wu L."/>
            <person name="Ma J."/>
        </authorList>
    </citation>
    <scope>NUCLEOTIDE SEQUENCE [LARGE SCALE GENOMIC DNA]</scope>
    <source>
        <strain evidence="3">CGMCC 1.15399</strain>
    </source>
</reference>
<evidence type="ECO:0000313" key="3">
    <source>
        <dbReference type="Proteomes" id="UP001597097"/>
    </source>
</evidence>
<dbReference type="PANTHER" id="PTHR43482:SF1">
    <property type="entry name" value="PROTEIN AST1-RELATED"/>
    <property type="match status" value="1"/>
</dbReference>
<dbReference type="Pfam" id="PF13602">
    <property type="entry name" value="ADH_zinc_N_2"/>
    <property type="match status" value="1"/>
</dbReference>
<dbReference type="InterPro" id="IPR013154">
    <property type="entry name" value="ADH-like_N"/>
</dbReference>
<dbReference type="Gene3D" id="3.90.180.10">
    <property type="entry name" value="Medium-chain alcohol dehydrogenases, catalytic domain"/>
    <property type="match status" value="1"/>
</dbReference>
<keyword evidence="2" id="KW-0560">Oxidoreductase</keyword>
<organism evidence="2 3">
    <name type="scientific">Nonomuraea guangzhouensis</name>
    <dbReference type="NCBI Taxonomy" id="1291555"/>
    <lineage>
        <taxon>Bacteria</taxon>
        <taxon>Bacillati</taxon>
        <taxon>Actinomycetota</taxon>
        <taxon>Actinomycetes</taxon>
        <taxon>Streptosporangiales</taxon>
        <taxon>Streptosporangiaceae</taxon>
        <taxon>Nonomuraea</taxon>
    </lineage>
</organism>
<proteinExistence type="predicted"/>
<accession>A0ABW4GCK0</accession>
<dbReference type="EC" id="1.-.-.-" evidence="2"/>
<name>A0ABW4GCK0_9ACTN</name>
<gene>
    <name evidence="2" type="ORF">ACFSJ0_18700</name>
</gene>
<dbReference type="SUPFAM" id="SSF51735">
    <property type="entry name" value="NAD(P)-binding Rossmann-fold domains"/>
    <property type="match status" value="1"/>
</dbReference>